<gene>
    <name evidence="4" type="ORF">SAMN04488579_10877</name>
</gene>
<dbReference type="EMBL" id="FNOU01000008">
    <property type="protein sequence ID" value="SDX83062.1"/>
    <property type="molecule type" value="Genomic_DNA"/>
</dbReference>
<dbReference type="GO" id="GO:0015948">
    <property type="term" value="P:methanogenesis"/>
    <property type="evidence" value="ECO:0007669"/>
    <property type="project" value="InterPro"/>
</dbReference>
<accession>A0A1H3EWA9</accession>
<reference evidence="5" key="1">
    <citation type="submission" date="2016-10" db="EMBL/GenBank/DDBJ databases">
        <authorList>
            <person name="Varghese N."/>
            <person name="Submissions S."/>
        </authorList>
    </citation>
    <scope>NUCLEOTIDE SEQUENCE [LARGE SCALE GENOMIC DNA]</scope>
    <source>
        <strain evidence="5">VPI 5359</strain>
    </source>
</reference>
<keyword evidence="2 4" id="KW-0489">Methyltransferase</keyword>
<evidence type="ECO:0000313" key="4">
    <source>
        <dbReference type="EMBL" id="SDX83062.1"/>
    </source>
</evidence>
<dbReference type="GO" id="GO:0032259">
    <property type="term" value="P:methylation"/>
    <property type="evidence" value="ECO:0007669"/>
    <property type="project" value="UniProtKB-KW"/>
</dbReference>
<keyword evidence="5" id="KW-1185">Reference proteome</keyword>
<evidence type="ECO:0000256" key="1">
    <source>
        <dbReference type="ARBA" id="ARBA00007137"/>
    </source>
</evidence>
<evidence type="ECO:0000256" key="2">
    <source>
        <dbReference type="ARBA" id="ARBA00022603"/>
    </source>
</evidence>
<dbReference type="RefSeq" id="WP_090244673.1">
    <property type="nucleotide sequence ID" value="NZ_FNOU01000008.1"/>
</dbReference>
<dbReference type="InterPro" id="IPR038601">
    <property type="entry name" value="MttB-like_sf"/>
</dbReference>
<evidence type="ECO:0000256" key="3">
    <source>
        <dbReference type="ARBA" id="ARBA00022679"/>
    </source>
</evidence>
<dbReference type="Gene3D" id="3.20.20.480">
    <property type="entry name" value="Trimethylamine methyltransferase-like"/>
    <property type="match status" value="1"/>
</dbReference>
<dbReference type="STRING" id="1528.SAMN04488579_10877"/>
<evidence type="ECO:0000313" key="5">
    <source>
        <dbReference type="Proteomes" id="UP000199652"/>
    </source>
</evidence>
<protein>
    <submittedName>
        <fullName evidence="4">Trimethylamine---corrinoid protein Co-methyltransferase</fullName>
    </submittedName>
</protein>
<keyword evidence="3 4" id="KW-0808">Transferase</keyword>
<organism evidence="4 5">
    <name type="scientific">Eubacterium barkeri</name>
    <name type="common">Clostridium barkeri</name>
    <dbReference type="NCBI Taxonomy" id="1528"/>
    <lineage>
        <taxon>Bacteria</taxon>
        <taxon>Bacillati</taxon>
        <taxon>Bacillota</taxon>
        <taxon>Clostridia</taxon>
        <taxon>Eubacteriales</taxon>
        <taxon>Eubacteriaceae</taxon>
        <taxon>Eubacterium</taxon>
    </lineage>
</organism>
<dbReference type="Pfam" id="PF06253">
    <property type="entry name" value="MTTB"/>
    <property type="match status" value="1"/>
</dbReference>
<sequence>MSNTLKGNLFSTFFSKEDIELMHENVLRVCGEVGVKFEDEEALEIFREHGAKIDGDLVFLDEALINKALSTIPESFEIVGPSSKLEIGIGKDLVIAPTNGCPKLEDWDHTYRPVNSDDLVDFYKIINSSDVYGISSQVAADIPGFEDCPTESALAQMAMMAKYSTKPMYNILGITPHNYKCGTAKEGARACIQLIKQYMDNFDDYVCYSGMCVLPPLTVGWDAVQHYMAFAEENQPITITTCSMTAMTAPPSLMGSIVSDFANMLAVAVLIQLKNPGLPVILSPFSSIADLREVRLMTGAPEFLLIMLGHLALGDYYRIPVRCSGSLADGNTFDYQAGVESTLGALAIALTNGCILPHASGDLSNFNLLSFPKFMMDEEMLRYMKRLRQGVMVSEKKANFDLIKKVGPRGVYLTGRTPKDYRQETYLTTPVFNRGTSTPEGIAATPPIEERAYKVFKERIENYQLPDMTKTQRDLLNKHLPKKYQF</sequence>
<proteinExistence type="inferred from homology"/>
<dbReference type="InterPro" id="IPR010426">
    <property type="entry name" value="MTTB_MeTrfase"/>
</dbReference>
<comment type="similarity">
    <text evidence="1">Belongs to the trimethylamine methyltransferase family.</text>
</comment>
<dbReference type="AlphaFoldDB" id="A0A1H3EWA9"/>
<dbReference type="OrthoDB" id="5418352at2"/>
<dbReference type="Proteomes" id="UP000199652">
    <property type="component" value="Unassembled WGS sequence"/>
</dbReference>
<name>A0A1H3EWA9_EUBBA</name>
<dbReference type="GO" id="GO:0008168">
    <property type="term" value="F:methyltransferase activity"/>
    <property type="evidence" value="ECO:0007669"/>
    <property type="project" value="UniProtKB-KW"/>
</dbReference>